<gene>
    <name evidence="10" type="primary">cheB2</name>
    <name evidence="5" type="synonym">cheB</name>
    <name evidence="10" type="ORF">THS5294_00388</name>
</gene>
<dbReference type="Pfam" id="PF00072">
    <property type="entry name" value="Response_reg"/>
    <property type="match status" value="1"/>
</dbReference>
<accession>A0A0N7LSX4</accession>
<dbReference type="CDD" id="cd17541">
    <property type="entry name" value="REC_CheB-like"/>
    <property type="match status" value="1"/>
</dbReference>
<dbReference type="NCBIfam" id="NF009206">
    <property type="entry name" value="PRK12555.1"/>
    <property type="match status" value="1"/>
</dbReference>
<evidence type="ECO:0000256" key="3">
    <source>
        <dbReference type="ARBA" id="ARBA00022801"/>
    </source>
</evidence>
<dbReference type="SUPFAM" id="SSF52738">
    <property type="entry name" value="Methylesterase CheB, C-terminal domain"/>
    <property type="match status" value="1"/>
</dbReference>
<dbReference type="Proteomes" id="UP000051298">
    <property type="component" value="Unassembled WGS sequence"/>
</dbReference>
<dbReference type="EC" id="3.1.1.61" evidence="5"/>
<dbReference type="PROSITE" id="PS50110">
    <property type="entry name" value="RESPONSE_REGULATORY"/>
    <property type="match status" value="1"/>
</dbReference>
<dbReference type="EC" id="3.5.1.44" evidence="5"/>
<keyword evidence="2 5" id="KW-0145">Chemotaxis</keyword>
<evidence type="ECO:0000256" key="2">
    <source>
        <dbReference type="ARBA" id="ARBA00022500"/>
    </source>
</evidence>
<dbReference type="PANTHER" id="PTHR42872">
    <property type="entry name" value="PROTEIN-GLUTAMATE METHYLESTERASE/PROTEIN-GLUTAMINE GLUTAMINASE"/>
    <property type="match status" value="1"/>
</dbReference>
<comment type="function">
    <text evidence="5">Involved in chemotaxis. Part of a chemotaxis signal transduction system that modulates chemotaxis in response to various stimuli. Catalyzes the demethylation of specific methylglutamate residues introduced into the chemoreceptors (methyl-accepting chemotaxis proteins or MCP) by CheR. Also mediates the irreversible deamidation of specific glutamine residues to glutamic acid.</text>
</comment>
<dbReference type="NCBIfam" id="NF001965">
    <property type="entry name" value="PRK00742.1"/>
    <property type="match status" value="1"/>
</dbReference>
<comment type="PTM">
    <text evidence="5">Phosphorylated by CheA. Phosphorylation of the N-terminal regulatory domain activates the methylesterase activity.</text>
</comment>
<dbReference type="PANTHER" id="PTHR42872:SF6">
    <property type="entry name" value="PROTEIN-GLUTAMATE METHYLESTERASE_PROTEIN-GLUTAMINE GLUTAMINASE"/>
    <property type="match status" value="1"/>
</dbReference>
<keyword evidence="3 5" id="KW-0378">Hydrolase</keyword>
<comment type="similarity">
    <text evidence="5">Belongs to the CheB family.</text>
</comment>
<dbReference type="InterPro" id="IPR008248">
    <property type="entry name" value="CheB-like"/>
</dbReference>
<keyword evidence="5 7" id="KW-0597">Phosphoprotein</keyword>
<dbReference type="SMART" id="SM00448">
    <property type="entry name" value="REC"/>
    <property type="match status" value="1"/>
</dbReference>
<dbReference type="SUPFAM" id="SSF52172">
    <property type="entry name" value="CheY-like"/>
    <property type="match status" value="1"/>
</dbReference>
<feature type="active site" evidence="5 6">
    <location>
        <position position="288"/>
    </location>
</feature>
<dbReference type="CDD" id="cd16432">
    <property type="entry name" value="CheB_Rec"/>
    <property type="match status" value="1"/>
</dbReference>
<sequence>MATTFAASTNAPIKVLIIDDSATIRRLLSLVLGSDPEICVVGEAENPIEARELIKQTDPDVLTLDVEMPKMDGIEFLRRLMRLRPTPVVMISTLTHKGSEAALTALQLGAVDVFGKPRRAEISEWQGLVSMVKTAARARASQNAAVNPNLAPARHGAWTGKIVAIGASTGGVDALETVLSRFPTDCPPTVIVQHMPELFLTSLATRLDAKYAPIIKLAENGAPLRPGAVLIAPGGDHHLNVGHSHLRAELVGSDKVAGHRPSVDVLFGSLVPRADNVVATLLTGMGRDGADGMKRLRSHGAMTIAQNEATCVVYGMPRAAIEAGAADKILPLTEIGDAILAQAAVPVASRSRV</sequence>
<evidence type="ECO:0000256" key="5">
    <source>
        <dbReference type="HAMAP-Rule" id="MF_00099"/>
    </source>
</evidence>
<dbReference type="Gene3D" id="3.40.50.180">
    <property type="entry name" value="Methylesterase CheB, C-terminal domain"/>
    <property type="match status" value="1"/>
</dbReference>
<dbReference type="PROSITE" id="PS50122">
    <property type="entry name" value="CHEB"/>
    <property type="match status" value="1"/>
</dbReference>
<evidence type="ECO:0000313" key="10">
    <source>
        <dbReference type="EMBL" id="CUH59106.1"/>
    </source>
</evidence>
<dbReference type="STRING" id="266809.PM03_09970"/>
<evidence type="ECO:0000256" key="1">
    <source>
        <dbReference type="ARBA" id="ARBA00022490"/>
    </source>
</evidence>
<evidence type="ECO:0000256" key="4">
    <source>
        <dbReference type="ARBA" id="ARBA00048267"/>
    </source>
</evidence>
<comment type="catalytic activity">
    <reaction evidence="4 5">
        <text>[protein]-L-glutamate 5-O-methyl ester + H2O = L-glutamyl-[protein] + methanol + H(+)</text>
        <dbReference type="Rhea" id="RHEA:23236"/>
        <dbReference type="Rhea" id="RHEA-COMP:10208"/>
        <dbReference type="Rhea" id="RHEA-COMP:10311"/>
        <dbReference type="ChEBI" id="CHEBI:15377"/>
        <dbReference type="ChEBI" id="CHEBI:15378"/>
        <dbReference type="ChEBI" id="CHEBI:17790"/>
        <dbReference type="ChEBI" id="CHEBI:29973"/>
        <dbReference type="ChEBI" id="CHEBI:82795"/>
        <dbReference type="EC" id="3.1.1.61"/>
    </reaction>
</comment>
<dbReference type="GO" id="GO:0008984">
    <property type="term" value="F:protein-glutamate methylesterase activity"/>
    <property type="evidence" value="ECO:0007669"/>
    <property type="project" value="UniProtKB-UniRule"/>
</dbReference>
<feature type="domain" description="CheB-type methylesterase" evidence="9">
    <location>
        <begin position="157"/>
        <end position="346"/>
    </location>
</feature>
<proteinExistence type="inferred from homology"/>
<dbReference type="AlphaFoldDB" id="A0A0N7LSX4"/>
<protein>
    <recommendedName>
        <fullName evidence="5">Protein-glutamate methylesterase/protein-glutamine glutaminase</fullName>
        <ecNumber evidence="5">3.1.1.61</ecNumber>
        <ecNumber evidence="5">3.5.1.44</ecNumber>
    </recommendedName>
</protein>
<evidence type="ECO:0000313" key="11">
    <source>
        <dbReference type="Proteomes" id="UP000051298"/>
    </source>
</evidence>
<dbReference type="InterPro" id="IPR000673">
    <property type="entry name" value="Sig_transdc_resp-reg_Me-estase"/>
</dbReference>
<dbReference type="Gene3D" id="3.40.50.2300">
    <property type="match status" value="1"/>
</dbReference>
<comment type="catalytic activity">
    <reaction evidence="5">
        <text>L-glutaminyl-[protein] + H2O = L-glutamyl-[protein] + NH4(+)</text>
        <dbReference type="Rhea" id="RHEA:16441"/>
        <dbReference type="Rhea" id="RHEA-COMP:10207"/>
        <dbReference type="Rhea" id="RHEA-COMP:10208"/>
        <dbReference type="ChEBI" id="CHEBI:15377"/>
        <dbReference type="ChEBI" id="CHEBI:28938"/>
        <dbReference type="ChEBI" id="CHEBI:29973"/>
        <dbReference type="ChEBI" id="CHEBI:30011"/>
        <dbReference type="EC" id="3.5.1.44"/>
    </reaction>
</comment>
<feature type="active site" evidence="5 6">
    <location>
        <position position="194"/>
    </location>
</feature>
<evidence type="ECO:0000259" key="9">
    <source>
        <dbReference type="PROSITE" id="PS50122"/>
    </source>
</evidence>
<comment type="domain">
    <text evidence="5">Contains a C-terminal catalytic domain, and an N-terminal region which modulates catalytic activity.</text>
</comment>
<dbReference type="InterPro" id="IPR001789">
    <property type="entry name" value="Sig_transdc_resp-reg_receiver"/>
</dbReference>
<evidence type="ECO:0000259" key="8">
    <source>
        <dbReference type="PROSITE" id="PS50110"/>
    </source>
</evidence>
<dbReference type="EMBL" id="CYRX01000008">
    <property type="protein sequence ID" value="CUH59106.1"/>
    <property type="molecule type" value="Genomic_DNA"/>
</dbReference>
<feature type="active site" evidence="5 6">
    <location>
        <position position="168"/>
    </location>
</feature>
<name>A0A0N7LSX4_9RHOB</name>
<dbReference type="InterPro" id="IPR011006">
    <property type="entry name" value="CheY-like_superfamily"/>
</dbReference>
<feature type="domain" description="Response regulatory" evidence="8">
    <location>
        <begin position="14"/>
        <end position="131"/>
    </location>
</feature>
<dbReference type="RefSeq" id="WP_058122410.1">
    <property type="nucleotide sequence ID" value="NZ_CYRX01000008.1"/>
</dbReference>
<dbReference type="HAMAP" id="MF_00099">
    <property type="entry name" value="CheB_chemtxs"/>
    <property type="match status" value="1"/>
</dbReference>
<evidence type="ECO:0000256" key="7">
    <source>
        <dbReference type="PROSITE-ProRule" id="PRU00169"/>
    </source>
</evidence>
<dbReference type="GO" id="GO:0005737">
    <property type="term" value="C:cytoplasm"/>
    <property type="evidence" value="ECO:0007669"/>
    <property type="project" value="UniProtKB-SubCell"/>
</dbReference>
<keyword evidence="1 5" id="KW-0963">Cytoplasm</keyword>
<reference evidence="10 11" key="1">
    <citation type="submission" date="2015-09" db="EMBL/GenBank/DDBJ databases">
        <authorList>
            <consortium name="Swine Surveillance"/>
        </authorList>
    </citation>
    <scope>NUCLEOTIDE SEQUENCE [LARGE SCALE GENOMIC DNA]</scope>
    <source>
        <strain evidence="10 11">CECT 5294</strain>
    </source>
</reference>
<comment type="subcellular location">
    <subcellularLocation>
        <location evidence="5">Cytoplasm</location>
    </subcellularLocation>
</comment>
<dbReference type="GO" id="GO:0000156">
    <property type="term" value="F:phosphorelay response regulator activity"/>
    <property type="evidence" value="ECO:0007669"/>
    <property type="project" value="InterPro"/>
</dbReference>
<dbReference type="Pfam" id="PF01339">
    <property type="entry name" value="CheB_methylest"/>
    <property type="match status" value="1"/>
</dbReference>
<dbReference type="eggNOG" id="COG2201">
    <property type="taxonomic scope" value="Bacteria"/>
</dbReference>
<dbReference type="GO" id="GO:0006935">
    <property type="term" value="P:chemotaxis"/>
    <property type="evidence" value="ECO:0007669"/>
    <property type="project" value="UniProtKB-UniRule"/>
</dbReference>
<feature type="modified residue" description="4-aspartylphosphate" evidence="5 7">
    <location>
        <position position="65"/>
    </location>
</feature>
<evidence type="ECO:0000256" key="6">
    <source>
        <dbReference type="PROSITE-ProRule" id="PRU00050"/>
    </source>
</evidence>
<dbReference type="GO" id="GO:0050568">
    <property type="term" value="F:protein-glutamine glutaminase activity"/>
    <property type="evidence" value="ECO:0007669"/>
    <property type="project" value="UniProtKB-UniRule"/>
</dbReference>
<organism evidence="10 11">
    <name type="scientific">Thalassobacter stenotrophicus</name>
    <dbReference type="NCBI Taxonomy" id="266809"/>
    <lineage>
        <taxon>Bacteria</taxon>
        <taxon>Pseudomonadati</taxon>
        <taxon>Pseudomonadota</taxon>
        <taxon>Alphaproteobacteria</taxon>
        <taxon>Rhodobacterales</taxon>
        <taxon>Roseobacteraceae</taxon>
        <taxon>Thalassobacter</taxon>
    </lineage>
</organism>
<dbReference type="PIRSF" id="PIRSF000876">
    <property type="entry name" value="RR_chemtxs_CheB"/>
    <property type="match status" value="1"/>
</dbReference>
<dbReference type="InterPro" id="IPR035909">
    <property type="entry name" value="CheB_C"/>
</dbReference>